<reference evidence="6" key="1">
    <citation type="submission" date="2018-04" db="EMBL/GenBank/DDBJ databases">
        <title>Molecular cloning and functional verification of a beta-1,3-glucanase gene from Panax notoginseng.</title>
        <authorList>
            <person name="Liu D."/>
            <person name="Shah T."/>
            <person name="Cui X."/>
            <person name="Zhao Q."/>
            <person name="Li X."/>
            <person name="Pu L."/>
            <person name="Ge F."/>
        </authorList>
    </citation>
    <scope>NUCLEOTIDE SEQUENCE</scope>
    <source>
        <tissue evidence="6">Root</tissue>
    </source>
</reference>
<sequence>MFFTMTIFSRRTNNSFLVMTPILLLLGFMIASFKITGVESVGACYGMLGNNLPPASEVVNLYKSYNLDRMRLYDPNRAAIQALQNSNIEVMIGVPNSDLQRLANDPGYAYDWVYGNLVDYPQVKFRYIAVGNEVSPINGGTAWLAPFVLPAMQHIQTAVLSAARLANTVKVSTAIDMTLIGNSYPPSQGSFRGDIRAYFDPIIRFLVNNNAPLLANVYPYFSHIGNPRDISLSYAIFTAPGPVIWDNGLGYQNLFDAMMDALYAAVERAGGGSLKVVVSETGWPSAGGVATTFDNARNYYSRLIQHVEKGTPRRPGRLETYMFATFDENNKNPEYEKHFGLFFPNKQPKFPLRISMGTGSGDIVSDGNSTSLGWVKSDM</sequence>
<gene>
    <name evidence="6" type="primary">Glu1</name>
</gene>
<dbReference type="GO" id="GO:0005975">
    <property type="term" value="P:carbohydrate metabolic process"/>
    <property type="evidence" value="ECO:0007669"/>
    <property type="project" value="InterPro"/>
</dbReference>
<evidence type="ECO:0000256" key="4">
    <source>
        <dbReference type="RuleBase" id="RU004335"/>
    </source>
</evidence>
<dbReference type="GO" id="GO:0004553">
    <property type="term" value="F:hydrolase activity, hydrolyzing O-glycosyl compounds"/>
    <property type="evidence" value="ECO:0007669"/>
    <property type="project" value="InterPro"/>
</dbReference>
<dbReference type="InterPro" id="IPR017853">
    <property type="entry name" value="GH"/>
</dbReference>
<dbReference type="FunFam" id="3.20.20.80:FF:000010">
    <property type="entry name" value="glucan endo-1,3-beta-glucosidase, basic"/>
    <property type="match status" value="1"/>
</dbReference>
<dbReference type="InterPro" id="IPR044965">
    <property type="entry name" value="Glyco_hydro_17_plant"/>
</dbReference>
<dbReference type="Pfam" id="PF00332">
    <property type="entry name" value="Glyco_hydro_17"/>
    <property type="match status" value="1"/>
</dbReference>
<keyword evidence="3 5" id="KW-0326">Glycosidase</keyword>
<evidence type="ECO:0000313" key="6">
    <source>
        <dbReference type="EMBL" id="QBA29395.1"/>
    </source>
</evidence>
<organism evidence="6">
    <name type="scientific">Panax notoginseng</name>
    <name type="common">notoginseng</name>
    <dbReference type="NCBI Taxonomy" id="44586"/>
    <lineage>
        <taxon>Eukaryota</taxon>
        <taxon>Viridiplantae</taxon>
        <taxon>Streptophyta</taxon>
        <taxon>Embryophyta</taxon>
        <taxon>Tracheophyta</taxon>
        <taxon>Spermatophyta</taxon>
        <taxon>Magnoliopsida</taxon>
        <taxon>eudicotyledons</taxon>
        <taxon>Gunneridae</taxon>
        <taxon>Pentapetalae</taxon>
        <taxon>asterids</taxon>
        <taxon>campanulids</taxon>
        <taxon>Apiales</taxon>
        <taxon>Araliaceae</taxon>
        <taxon>Panax</taxon>
    </lineage>
</organism>
<dbReference type="EMBL" id="MH230191">
    <property type="protein sequence ID" value="QBA29395.1"/>
    <property type="molecule type" value="mRNA"/>
</dbReference>
<evidence type="ECO:0000256" key="5">
    <source>
        <dbReference type="RuleBase" id="RU004336"/>
    </source>
</evidence>
<name>A0A411DVA3_9APIA</name>
<evidence type="ECO:0000256" key="3">
    <source>
        <dbReference type="ARBA" id="ARBA00023295"/>
    </source>
</evidence>
<dbReference type="PROSITE" id="PS00587">
    <property type="entry name" value="GLYCOSYL_HYDROL_F17"/>
    <property type="match status" value="1"/>
</dbReference>
<comment type="similarity">
    <text evidence="1 4">Belongs to the glycosyl hydrolase 17 family.</text>
</comment>
<evidence type="ECO:0000256" key="1">
    <source>
        <dbReference type="ARBA" id="ARBA00008773"/>
    </source>
</evidence>
<proteinExistence type="evidence at transcript level"/>
<protein>
    <submittedName>
        <fullName evidence="6">Beta-1,3-glucanase</fullName>
    </submittedName>
</protein>
<dbReference type="PANTHER" id="PTHR32227">
    <property type="entry name" value="GLUCAN ENDO-1,3-BETA-GLUCOSIDASE BG1-RELATED-RELATED"/>
    <property type="match status" value="1"/>
</dbReference>
<accession>A0A411DVA3</accession>
<dbReference type="SMR" id="A0A411DVA3"/>
<dbReference type="SUPFAM" id="SSF51445">
    <property type="entry name" value="(Trans)glycosidases"/>
    <property type="match status" value="1"/>
</dbReference>
<dbReference type="InterPro" id="IPR000490">
    <property type="entry name" value="Glyco_hydro_17"/>
</dbReference>
<evidence type="ECO:0000256" key="2">
    <source>
        <dbReference type="ARBA" id="ARBA00022801"/>
    </source>
</evidence>
<dbReference type="AlphaFoldDB" id="A0A411DVA3"/>
<dbReference type="Gene3D" id="3.20.20.80">
    <property type="entry name" value="Glycosidases"/>
    <property type="match status" value="1"/>
</dbReference>
<keyword evidence="2 5" id="KW-0378">Hydrolase</keyword>